<dbReference type="EMBL" id="BMHF01000019">
    <property type="protein sequence ID" value="GGA49558.1"/>
    <property type="molecule type" value="Genomic_DNA"/>
</dbReference>
<dbReference type="RefSeq" id="WP_229752846.1">
    <property type="nucleotide sequence ID" value="NZ_BMHF01000019.1"/>
</dbReference>
<feature type="transmembrane region" description="Helical" evidence="1">
    <location>
        <begin position="169"/>
        <end position="187"/>
    </location>
</feature>
<organism evidence="2 3">
    <name type="scientific">Paenibacillus physcomitrellae</name>
    <dbReference type="NCBI Taxonomy" id="1619311"/>
    <lineage>
        <taxon>Bacteria</taxon>
        <taxon>Bacillati</taxon>
        <taxon>Bacillota</taxon>
        <taxon>Bacilli</taxon>
        <taxon>Bacillales</taxon>
        <taxon>Paenibacillaceae</taxon>
        <taxon>Paenibacillus</taxon>
    </lineage>
</organism>
<feature type="transmembrane region" description="Helical" evidence="1">
    <location>
        <begin position="136"/>
        <end position="157"/>
    </location>
</feature>
<evidence type="ECO:0000313" key="2">
    <source>
        <dbReference type="EMBL" id="GGA49558.1"/>
    </source>
</evidence>
<protein>
    <recommendedName>
        <fullName evidence="4">ABC transporter permease</fullName>
    </recommendedName>
</protein>
<feature type="transmembrane region" description="Helical" evidence="1">
    <location>
        <begin position="58"/>
        <end position="78"/>
    </location>
</feature>
<keyword evidence="1" id="KW-0472">Membrane</keyword>
<accession>A0ABQ1GSR0</accession>
<dbReference type="CDD" id="cd21809">
    <property type="entry name" value="ABC-2_lan_permease-like"/>
    <property type="match status" value="1"/>
</dbReference>
<proteinExistence type="predicted"/>
<dbReference type="Proteomes" id="UP000609323">
    <property type="component" value="Unassembled WGS sequence"/>
</dbReference>
<comment type="caution">
    <text evidence="2">The sequence shown here is derived from an EMBL/GenBank/DDBJ whole genome shotgun (WGS) entry which is preliminary data.</text>
</comment>
<feature type="transmembrane region" description="Helical" evidence="1">
    <location>
        <begin position="225"/>
        <end position="244"/>
    </location>
</feature>
<name>A0ABQ1GSR0_9BACL</name>
<dbReference type="Pfam" id="PF12730">
    <property type="entry name" value="ABC2_membrane_4"/>
    <property type="match status" value="1"/>
</dbReference>
<evidence type="ECO:0000313" key="3">
    <source>
        <dbReference type="Proteomes" id="UP000609323"/>
    </source>
</evidence>
<keyword evidence="1" id="KW-1133">Transmembrane helix</keyword>
<evidence type="ECO:0000256" key="1">
    <source>
        <dbReference type="SAM" id="Phobius"/>
    </source>
</evidence>
<reference evidence="3" key="1">
    <citation type="journal article" date="2019" name="Int. J. Syst. Evol. Microbiol.">
        <title>The Global Catalogue of Microorganisms (GCM) 10K type strain sequencing project: providing services to taxonomists for standard genome sequencing and annotation.</title>
        <authorList>
            <consortium name="The Broad Institute Genomics Platform"/>
            <consortium name="The Broad Institute Genome Sequencing Center for Infectious Disease"/>
            <person name="Wu L."/>
            <person name="Ma J."/>
        </authorList>
    </citation>
    <scope>NUCLEOTIDE SEQUENCE [LARGE SCALE GENOMIC DNA]</scope>
    <source>
        <strain evidence="3">CGMCC 1.15044</strain>
    </source>
</reference>
<gene>
    <name evidence="2" type="ORF">GCM10010917_38550</name>
</gene>
<feature type="transmembrane region" description="Helical" evidence="1">
    <location>
        <begin position="99"/>
        <end position="124"/>
    </location>
</feature>
<evidence type="ECO:0008006" key="4">
    <source>
        <dbReference type="Google" id="ProtNLM"/>
    </source>
</evidence>
<keyword evidence="1" id="KW-0812">Transmembrane</keyword>
<sequence length="249" mass="27718">MEKVKMFLNLVSSERLKMSRSLLWLLVLASPALAVLIGLLINEEFGNWPLLLGGMSMFHSMLFLPVLTGLFSSFICRYEHTQGGWKALLSLPVSRSAVYLAKFLIVVLLLALTQLLLLAGILIVGKVRHLSGSGDIPWNMLLQSMLGGWIACFPLAALQMFFSLRWSSFAAPLVINVIFTVPNLLIVNSATYGPYYPWAQPFLAMIPKGMQGYTFGAFGLPFENLMITILGSFILFLVCGLIYFNRKEI</sequence>
<keyword evidence="3" id="KW-1185">Reference proteome</keyword>
<dbReference type="PANTHER" id="PTHR37305:SF1">
    <property type="entry name" value="MEMBRANE PROTEIN"/>
    <property type="match status" value="1"/>
</dbReference>
<dbReference type="PANTHER" id="PTHR37305">
    <property type="entry name" value="INTEGRAL MEMBRANE PROTEIN-RELATED"/>
    <property type="match status" value="1"/>
</dbReference>